<evidence type="ECO:0000256" key="3">
    <source>
        <dbReference type="PROSITE-ProRule" id="PRU00259"/>
    </source>
</evidence>
<name>Q948I1_ORYSJ</name>
<reference evidence="7" key="2">
    <citation type="journal article" date="2008" name="Nucleic Acids Res.">
        <title>The rice annotation project database (RAP-DB): 2008 update.</title>
        <authorList>
            <consortium name="The rice annotation project (RAP)"/>
        </authorList>
    </citation>
    <scope>GENOME REANNOTATION</scope>
    <source>
        <strain evidence="7">cv. Nipponbare</strain>
    </source>
</reference>
<dbReference type="InterPro" id="IPR000225">
    <property type="entry name" value="Armadillo"/>
</dbReference>
<dbReference type="Gene3D" id="1.25.10.10">
    <property type="entry name" value="Leucine-rich Repeat Variant"/>
    <property type="match status" value="2"/>
</dbReference>
<feature type="domain" description="Protein HGH1 N-terminal" evidence="4">
    <location>
        <begin position="108"/>
        <end position="303"/>
    </location>
</feature>
<accession>Q948I1</accession>
<dbReference type="EMBL" id="AC021893">
    <property type="protein sequence ID" value="AAK98681.1"/>
    <property type="molecule type" value="Genomic_DNA"/>
</dbReference>
<sequence>MADELDELLGFLSSPQPNVRGAAAGIVRGLTGDADGLRALSARADRALPALLRLLASAGGELGTGGAAADSLVNLSQDGALSARLVSLGAVVAAMDVVAKRGGEQPGLARSLVMLLANLTQVDSGVAALLQVAHCSFSQIKFHRVNTDILNPDYTLKVGDEKMQGLYVAKLVRSFCRSSSESEEEDIFEHVASILVNISKVEAGRRILMEPKRGLLKQIIRQSDSTNQLRKKGVVSTIRNCCFEADTQIQNLLSLAEYIWPALLLPVAGKKIYSEEDRSKMPPELANALSHEREAVENSEIRQQALEAIYMIVLQDEGRRAFWSVNGPRILQVGYEDEEDPKVMEAYELIGSLVFPWLKAIKSSPYNYVRTWRNMHKQSNLPTFHRKIRKLVNVHMSPLTGGFASGQRNIQPPVGKTTGFWINVPF</sequence>
<dbReference type="InterPro" id="IPR016024">
    <property type="entry name" value="ARM-type_fold"/>
</dbReference>
<evidence type="ECO:0000256" key="1">
    <source>
        <dbReference type="ARBA" id="ARBA00006712"/>
    </source>
</evidence>
<evidence type="ECO:0000256" key="2">
    <source>
        <dbReference type="ARBA" id="ARBA00014076"/>
    </source>
</evidence>
<dbReference type="SUPFAM" id="SSF48371">
    <property type="entry name" value="ARM repeat"/>
    <property type="match status" value="1"/>
</dbReference>
<comment type="similarity">
    <text evidence="1">Belongs to the HGH1 family.</text>
</comment>
<protein>
    <recommendedName>
        <fullName evidence="2">Protein HGH1 homolog</fullName>
    </recommendedName>
</protein>
<evidence type="ECO:0000313" key="6">
    <source>
        <dbReference type="EMBL" id="AAK98681.1"/>
    </source>
</evidence>
<gene>
    <name evidence="6" type="primary">OSJNBa0060A14.15</name>
</gene>
<proteinExistence type="inferred from homology"/>
<dbReference type="Proteomes" id="UP000000763">
    <property type="component" value="Chromosome 10"/>
</dbReference>
<evidence type="ECO:0000313" key="7">
    <source>
        <dbReference type="Proteomes" id="UP000000763"/>
    </source>
</evidence>
<dbReference type="PANTHER" id="PTHR13387">
    <property type="entry name" value="PROTEIN HGH1 HOMOLOG"/>
    <property type="match status" value="1"/>
</dbReference>
<organism evidence="6 7">
    <name type="scientific">Oryza sativa subsp. japonica</name>
    <name type="common">Rice</name>
    <dbReference type="NCBI Taxonomy" id="39947"/>
    <lineage>
        <taxon>Eukaryota</taxon>
        <taxon>Viridiplantae</taxon>
        <taxon>Streptophyta</taxon>
        <taxon>Embryophyta</taxon>
        <taxon>Tracheophyta</taxon>
        <taxon>Spermatophyta</taxon>
        <taxon>Magnoliopsida</taxon>
        <taxon>Liliopsida</taxon>
        <taxon>Poales</taxon>
        <taxon>Poaceae</taxon>
        <taxon>BOP clade</taxon>
        <taxon>Oryzoideae</taxon>
        <taxon>Oryzeae</taxon>
        <taxon>Oryzinae</taxon>
        <taxon>Oryza</taxon>
        <taxon>Oryza sativa</taxon>
    </lineage>
</organism>
<dbReference type="PROSITE" id="PS50176">
    <property type="entry name" value="ARM_REPEAT"/>
    <property type="match status" value="1"/>
</dbReference>
<feature type="domain" description="Protein HGH1 C-terminal" evidence="5">
    <location>
        <begin position="308"/>
        <end position="353"/>
    </location>
</feature>
<evidence type="ECO:0000259" key="5">
    <source>
        <dbReference type="Pfam" id="PF04064"/>
    </source>
</evidence>
<dbReference type="InterPro" id="IPR039717">
    <property type="entry name" value="Hgh1"/>
</dbReference>
<feature type="repeat" description="ARM" evidence="3">
    <location>
        <begin position="46"/>
        <end position="90"/>
    </location>
</feature>
<dbReference type="Pfam" id="PF04064">
    <property type="entry name" value="DUF384"/>
    <property type="match status" value="1"/>
</dbReference>
<dbReference type="Pfam" id="PF04063">
    <property type="entry name" value="DUF383"/>
    <property type="match status" value="1"/>
</dbReference>
<dbReference type="AlphaFoldDB" id="Q948I1"/>
<reference evidence="7" key="1">
    <citation type="journal article" date="2005" name="Nature">
        <title>The map-based sequence of the rice genome.</title>
        <authorList>
            <consortium name="International rice genome sequencing project (IRGSP)"/>
            <person name="Matsumoto T."/>
            <person name="Wu J."/>
            <person name="Kanamori H."/>
            <person name="Katayose Y."/>
            <person name="Fujisawa M."/>
            <person name="Namiki N."/>
            <person name="Mizuno H."/>
            <person name="Yamamoto K."/>
            <person name="Antonio B.A."/>
            <person name="Baba T."/>
            <person name="Sakata K."/>
            <person name="Nagamura Y."/>
            <person name="Aoki H."/>
            <person name="Arikawa K."/>
            <person name="Arita K."/>
            <person name="Bito T."/>
            <person name="Chiden Y."/>
            <person name="Fujitsuka N."/>
            <person name="Fukunaka R."/>
            <person name="Hamada M."/>
            <person name="Harada C."/>
            <person name="Hayashi A."/>
            <person name="Hijishita S."/>
            <person name="Honda M."/>
            <person name="Hosokawa S."/>
            <person name="Ichikawa Y."/>
            <person name="Idonuma A."/>
            <person name="Iijima M."/>
            <person name="Ikeda M."/>
            <person name="Ikeno M."/>
            <person name="Ito K."/>
            <person name="Ito S."/>
            <person name="Ito T."/>
            <person name="Ito Y."/>
            <person name="Ito Y."/>
            <person name="Iwabuchi A."/>
            <person name="Kamiya K."/>
            <person name="Karasawa W."/>
            <person name="Kurita K."/>
            <person name="Katagiri S."/>
            <person name="Kikuta A."/>
            <person name="Kobayashi H."/>
            <person name="Kobayashi N."/>
            <person name="Machita K."/>
            <person name="Maehara T."/>
            <person name="Masukawa M."/>
            <person name="Mizubayashi T."/>
            <person name="Mukai Y."/>
            <person name="Nagasaki H."/>
            <person name="Nagata Y."/>
            <person name="Naito S."/>
            <person name="Nakashima M."/>
            <person name="Nakama Y."/>
            <person name="Nakamichi Y."/>
            <person name="Nakamura M."/>
            <person name="Meguro A."/>
            <person name="Negishi M."/>
            <person name="Ohta I."/>
            <person name="Ohta T."/>
            <person name="Okamoto M."/>
            <person name="Ono N."/>
            <person name="Saji S."/>
            <person name="Sakaguchi M."/>
            <person name="Sakai K."/>
            <person name="Shibata M."/>
            <person name="Shimokawa T."/>
            <person name="Song J."/>
            <person name="Takazaki Y."/>
            <person name="Terasawa K."/>
            <person name="Tsugane M."/>
            <person name="Tsuji K."/>
            <person name="Ueda S."/>
            <person name="Waki K."/>
            <person name="Yamagata H."/>
            <person name="Yamamoto M."/>
            <person name="Yamamoto S."/>
            <person name="Yamane H."/>
            <person name="Yoshiki S."/>
            <person name="Yoshihara R."/>
            <person name="Yukawa K."/>
            <person name="Zhong H."/>
            <person name="Yano M."/>
            <person name="Yuan Q."/>
            <person name="Ouyang S."/>
            <person name="Liu J."/>
            <person name="Jones K.M."/>
            <person name="Gansberger K."/>
            <person name="Moffat K."/>
            <person name="Hill J."/>
            <person name="Bera J."/>
            <person name="Fadrosh D."/>
            <person name="Jin S."/>
            <person name="Johri S."/>
            <person name="Kim M."/>
            <person name="Overton L."/>
            <person name="Reardon M."/>
            <person name="Tsitrin T."/>
            <person name="Vuong H."/>
            <person name="Weaver B."/>
            <person name="Ciecko A."/>
            <person name="Tallon L."/>
            <person name="Jackson J."/>
            <person name="Pai G."/>
            <person name="Aken S.V."/>
            <person name="Utterback T."/>
            <person name="Reidmuller S."/>
            <person name="Feldblyum T."/>
            <person name="Hsiao J."/>
            <person name="Zismann V."/>
            <person name="Iobst S."/>
            <person name="de Vazeille A.R."/>
            <person name="Buell C.R."/>
            <person name="Ying K."/>
            <person name="Li Y."/>
            <person name="Lu T."/>
            <person name="Huang Y."/>
            <person name="Zhao Q."/>
            <person name="Feng Q."/>
            <person name="Zhang L."/>
            <person name="Zhu J."/>
            <person name="Weng Q."/>
            <person name="Mu J."/>
            <person name="Lu Y."/>
            <person name="Fan D."/>
            <person name="Liu Y."/>
            <person name="Guan J."/>
            <person name="Zhang Y."/>
            <person name="Yu S."/>
            <person name="Liu X."/>
            <person name="Zhang Y."/>
            <person name="Hong G."/>
            <person name="Han B."/>
            <person name="Choisne N."/>
            <person name="Demange N."/>
            <person name="Orjeda G."/>
            <person name="Samain S."/>
            <person name="Cattolico L."/>
            <person name="Pelletier E."/>
            <person name="Couloux A."/>
            <person name="Segurens B."/>
            <person name="Wincker P."/>
            <person name="D'Hont A."/>
            <person name="Scarpelli C."/>
            <person name="Weissenbach J."/>
            <person name="Salanoubat M."/>
            <person name="Quetier F."/>
            <person name="Yu Y."/>
            <person name="Kim H.R."/>
            <person name="Rambo T."/>
            <person name="Currie J."/>
            <person name="Collura K."/>
            <person name="Luo M."/>
            <person name="Yang T."/>
            <person name="Ammiraju J.S.S."/>
            <person name="Engler F."/>
            <person name="Soderlund C."/>
            <person name="Wing R.A."/>
            <person name="Palmer L.E."/>
            <person name="de la Bastide M."/>
            <person name="Spiegel L."/>
            <person name="Nascimento L."/>
            <person name="Zutavern T."/>
            <person name="O'Shaughnessy A."/>
            <person name="Dike S."/>
            <person name="Dedhia N."/>
            <person name="Preston R."/>
            <person name="Balija V."/>
            <person name="McCombie W.R."/>
            <person name="Chow T."/>
            <person name="Chen H."/>
            <person name="Chung M."/>
            <person name="Chen C."/>
            <person name="Shaw J."/>
            <person name="Wu H."/>
            <person name="Hsiao K."/>
            <person name="Chao Y."/>
            <person name="Chu M."/>
            <person name="Cheng C."/>
            <person name="Hour A."/>
            <person name="Lee P."/>
            <person name="Lin S."/>
            <person name="Lin Y."/>
            <person name="Liou J."/>
            <person name="Liu S."/>
            <person name="Hsing Y."/>
            <person name="Raghuvanshi S."/>
            <person name="Mohanty A."/>
            <person name="Bharti A.K."/>
            <person name="Gaur A."/>
            <person name="Gupta V."/>
            <person name="Kumar D."/>
            <person name="Ravi V."/>
            <person name="Vij S."/>
            <person name="Kapur A."/>
            <person name="Khurana P."/>
            <person name="Khurana P."/>
            <person name="Khurana J.P."/>
            <person name="Tyagi A.K."/>
            <person name="Gaikwad K."/>
            <person name="Singh A."/>
            <person name="Dalal V."/>
            <person name="Srivastava S."/>
            <person name="Dixit A."/>
            <person name="Pal A.K."/>
            <person name="Ghazi I.A."/>
            <person name="Yadav M."/>
            <person name="Pandit A."/>
            <person name="Bhargava A."/>
            <person name="Sureshbabu K."/>
            <person name="Batra K."/>
            <person name="Sharma T.R."/>
            <person name="Mohapatra T."/>
            <person name="Singh N.K."/>
            <person name="Messing J."/>
            <person name="Nelson A.B."/>
            <person name="Fuks G."/>
            <person name="Kavchok S."/>
            <person name="Keizer G."/>
            <person name="Linton E."/>
            <person name="Llaca V."/>
            <person name="Song R."/>
            <person name="Tanyolac B."/>
            <person name="Young S."/>
            <person name="Ho-Il K."/>
            <person name="Hahn J.H."/>
            <person name="Sangsakoo G."/>
            <person name="Vanavichit A."/>
            <person name="de Mattos Luiz.A.T."/>
            <person name="Zimmer P.D."/>
            <person name="Malone G."/>
            <person name="Dellagostin O."/>
            <person name="de Oliveira A.C."/>
            <person name="Bevan M."/>
            <person name="Bancroft I."/>
            <person name="Minx P."/>
            <person name="Cordum H."/>
            <person name="Wilson R."/>
            <person name="Cheng Z."/>
            <person name="Jin W."/>
            <person name="Jiang J."/>
            <person name="Leong S.A."/>
            <person name="Iwama H."/>
            <person name="Gojobori T."/>
            <person name="Itoh T."/>
            <person name="Niimura Y."/>
            <person name="Fujii Y."/>
            <person name="Habara T."/>
            <person name="Sakai H."/>
            <person name="Sato Y."/>
            <person name="Wilson G."/>
            <person name="Kumar K."/>
            <person name="McCouch S."/>
            <person name="Juretic N."/>
            <person name="Hoen D."/>
            <person name="Wright S."/>
            <person name="Bruskiewich R."/>
            <person name="Bureau T."/>
            <person name="Miyao A."/>
            <person name="Hirochika H."/>
            <person name="Nishikawa T."/>
            <person name="Kadowaki K."/>
            <person name="Sugiura M."/>
            <person name="Burr B."/>
            <person name="Sasaki T."/>
        </authorList>
    </citation>
    <scope>NUCLEOTIDE SEQUENCE [LARGE SCALE GENOMIC DNA]</scope>
    <source>
        <strain evidence="7">cv. Nipponbare</strain>
    </source>
</reference>
<dbReference type="PANTHER" id="PTHR13387:SF9">
    <property type="entry name" value="PROTEIN HGH1 HOMOLOG"/>
    <property type="match status" value="1"/>
</dbReference>
<evidence type="ECO:0000259" key="4">
    <source>
        <dbReference type="Pfam" id="PF04063"/>
    </source>
</evidence>
<dbReference type="InterPro" id="IPR007206">
    <property type="entry name" value="Protein_HGH1_C"/>
</dbReference>
<dbReference type="InterPro" id="IPR007205">
    <property type="entry name" value="Protein_HGH1_N"/>
</dbReference>
<dbReference type="InterPro" id="IPR011989">
    <property type="entry name" value="ARM-like"/>
</dbReference>